<gene>
    <name evidence="9" type="ORF">YQE_09959</name>
</gene>
<evidence type="ECO:0000313" key="9">
    <source>
        <dbReference type="EMBL" id="ENN73397.1"/>
    </source>
</evidence>
<keyword evidence="6" id="KW-0804">Transcription</keyword>
<dbReference type="GO" id="GO:0003712">
    <property type="term" value="F:transcription coregulator activity"/>
    <property type="evidence" value="ECO:0007669"/>
    <property type="project" value="TreeGrafter"/>
</dbReference>
<sequence length="945" mass="106429">MVMEKTTSKTSSLQALLLRAWRERWTDVQWGINIKTVLPRGVSGDVYNLADCILQQAVVGDGANQLVLSYLRHSLSAQLVSHAAVLQRLSKYSQFGKVHCITSLLEFLEERSTSVVPEGLSTISTANCIQCFCCGEAYGRHTGMLSGVTCFGKPEETVLATAVLSIALWLLNILHNCSEAAGLIQKASELLKILLTDDFYISMICLAKYNDPELFQETSAKCTEVLSRLPEADEVTKYVAKLEHIDIHMLCLPVNSEKWPGSLVQCWLEVNLMKKPDMDASSLADQLQIFQRLKGFSDSRLFAELLRGSLLCFYNTNESPHDSRWEAITFLKVPHIIQELAAKSDSASVVNAIELILQHGPLLDLLDAKCSYSSLKYLLEELVKLRLISEPQAGHLLEIRKQSTSLKLDNGDRSKPRVVVCAETTFSGIINSLSTTEYHKVQEGMLGMFQQMLIAKNFQLILAAACSLGQLKTLVKRLIRFNECFNFLSQDKARIEQFDISFVMLVSIVQNFGVEVLDTDDESLIYEWVNECLVDRHMQKSPTQLLQISDPVIVEALIKQFNSCEGDFKPNLKHKNVLFNMPGVMHEVLVAWEQGALHPSDVKRILDAVRGKMCCLAIAGATYLCSYMRTVPQENLLKPKNMVQQLLQVPPIIPNPTAEEASLRDRWELTSEIIRKIERDIQLPTTKSSSNLMSRSPATECLHSTWNSAITNGWLDYDSARILHCLLDTAGPKWLVNAVIHELLKLRFREQLQRAVDLALAIFHVDIVACTTELLSHILPQLLFVDVQSFRLVEPQLSFLACLTSYCIYTAWDSVANERDDEPPMKMLRFENVEEPVTPAKKLIRSLLQLFSTFEKMEGGITPQTYFVYNLIKSLVEVKIQSANAILAYISPSLISGLLKTLPDLFSFPLLLHLHDVCTTTGRVNMAKDLCVLRNYQLKKCLRSY</sequence>
<evidence type="ECO:0000256" key="2">
    <source>
        <dbReference type="ARBA" id="ARBA00007864"/>
    </source>
</evidence>
<dbReference type="InterPro" id="IPR021429">
    <property type="entry name" value="Mediator_Med24"/>
</dbReference>
<dbReference type="AlphaFoldDB" id="N6U476"/>
<proteinExistence type="inferred from homology"/>
<dbReference type="HOGENOM" id="CLU_007484_0_0_1"/>
<keyword evidence="7" id="KW-0539">Nucleus</keyword>
<dbReference type="PANTHER" id="PTHR12898:SF1">
    <property type="entry name" value="MEDIATOR OF RNA POLYMERASE II TRANSCRIPTION SUBUNIT 24"/>
    <property type="match status" value="1"/>
</dbReference>
<keyword evidence="5" id="KW-0010">Activator</keyword>
<comment type="similarity">
    <text evidence="2">Belongs to the Mediator complex subunit 24 family.</text>
</comment>
<evidence type="ECO:0000256" key="7">
    <source>
        <dbReference type="ARBA" id="ARBA00023242"/>
    </source>
</evidence>
<evidence type="ECO:0000256" key="4">
    <source>
        <dbReference type="ARBA" id="ARBA00023015"/>
    </source>
</evidence>
<dbReference type="OrthoDB" id="21216at2759"/>
<accession>N6U476</accession>
<evidence type="ECO:0000256" key="8">
    <source>
        <dbReference type="ARBA" id="ARBA00031960"/>
    </source>
</evidence>
<organism evidence="9">
    <name type="scientific">Dendroctonus ponderosae</name>
    <name type="common">Mountain pine beetle</name>
    <dbReference type="NCBI Taxonomy" id="77166"/>
    <lineage>
        <taxon>Eukaryota</taxon>
        <taxon>Metazoa</taxon>
        <taxon>Ecdysozoa</taxon>
        <taxon>Arthropoda</taxon>
        <taxon>Hexapoda</taxon>
        <taxon>Insecta</taxon>
        <taxon>Pterygota</taxon>
        <taxon>Neoptera</taxon>
        <taxon>Endopterygota</taxon>
        <taxon>Coleoptera</taxon>
        <taxon>Polyphaga</taxon>
        <taxon>Cucujiformia</taxon>
        <taxon>Curculionidae</taxon>
        <taxon>Scolytinae</taxon>
        <taxon>Dendroctonus</taxon>
    </lineage>
</organism>
<dbReference type="EMBL" id="KB741165">
    <property type="protein sequence ID" value="ENN73397.1"/>
    <property type="molecule type" value="Genomic_DNA"/>
</dbReference>
<evidence type="ECO:0000256" key="6">
    <source>
        <dbReference type="ARBA" id="ARBA00023163"/>
    </source>
</evidence>
<reference evidence="9" key="1">
    <citation type="journal article" date="2013" name="Genome Biol.">
        <title>Draft genome of the mountain pine beetle, Dendroctonus ponderosae Hopkins, a major forest pest.</title>
        <authorList>
            <person name="Keeling C.I."/>
            <person name="Yuen M.M."/>
            <person name="Liao N.Y."/>
            <person name="Docking T.R."/>
            <person name="Chan S.K."/>
            <person name="Taylor G.A."/>
            <person name="Palmquist D.L."/>
            <person name="Jackman S.D."/>
            <person name="Nguyen A."/>
            <person name="Li M."/>
            <person name="Henderson H."/>
            <person name="Janes J.K."/>
            <person name="Zhao Y."/>
            <person name="Pandoh P."/>
            <person name="Moore R."/>
            <person name="Sperling F.A."/>
            <person name="Huber D.P."/>
            <person name="Birol I."/>
            <person name="Jones S.J."/>
            <person name="Bohlmann J."/>
        </authorList>
    </citation>
    <scope>NUCLEOTIDE SEQUENCE</scope>
</reference>
<protein>
    <recommendedName>
        <fullName evidence="3">Mediator of RNA polymerase II transcription subunit 24</fullName>
    </recommendedName>
    <alternativeName>
        <fullName evidence="8">Mediator complex subunit 24</fullName>
    </alternativeName>
</protein>
<dbReference type="OMA" id="WKERWTE"/>
<evidence type="ECO:0000256" key="5">
    <source>
        <dbReference type="ARBA" id="ARBA00023159"/>
    </source>
</evidence>
<keyword evidence="4" id="KW-0805">Transcription regulation</keyword>
<evidence type="ECO:0000256" key="3">
    <source>
        <dbReference type="ARBA" id="ARBA00019693"/>
    </source>
</evidence>
<dbReference type="GO" id="GO:0016592">
    <property type="term" value="C:mediator complex"/>
    <property type="evidence" value="ECO:0007669"/>
    <property type="project" value="InterPro"/>
</dbReference>
<feature type="non-terminal residue" evidence="9">
    <location>
        <position position="1"/>
    </location>
</feature>
<name>N6U476_DENPD</name>
<dbReference type="Pfam" id="PF11277">
    <property type="entry name" value="Med24_N"/>
    <property type="match status" value="3"/>
</dbReference>
<dbReference type="GO" id="GO:0060261">
    <property type="term" value="P:positive regulation of transcription initiation by RNA polymerase II"/>
    <property type="evidence" value="ECO:0007669"/>
    <property type="project" value="TreeGrafter"/>
</dbReference>
<evidence type="ECO:0000256" key="1">
    <source>
        <dbReference type="ARBA" id="ARBA00004123"/>
    </source>
</evidence>
<dbReference type="PANTHER" id="PTHR12898">
    <property type="entry name" value="MEDIATOR OF RNA POLYMERASE II TRANSCRIPTION SUBUNIT 24"/>
    <property type="match status" value="1"/>
</dbReference>
<comment type="subcellular location">
    <subcellularLocation>
        <location evidence="1">Nucleus</location>
    </subcellularLocation>
</comment>